<dbReference type="InterPro" id="IPR015424">
    <property type="entry name" value="PyrdxlP-dep_Trfase"/>
</dbReference>
<evidence type="ECO:0000259" key="4">
    <source>
        <dbReference type="Pfam" id="PF01212"/>
    </source>
</evidence>
<dbReference type="InterPro" id="IPR001597">
    <property type="entry name" value="ArAA_b-elim_lyase/Thr_aldolase"/>
</dbReference>
<evidence type="ECO:0000313" key="6">
    <source>
        <dbReference type="Proteomes" id="UP000182977"/>
    </source>
</evidence>
<dbReference type="NCBIfam" id="NF009709">
    <property type="entry name" value="PRK13238.1"/>
    <property type="match status" value="1"/>
</dbReference>
<organism evidence="5 6">
    <name type="scientific">Jiangella alkaliphila</name>
    <dbReference type="NCBI Taxonomy" id="419479"/>
    <lineage>
        <taxon>Bacteria</taxon>
        <taxon>Bacillati</taxon>
        <taxon>Actinomycetota</taxon>
        <taxon>Actinomycetes</taxon>
        <taxon>Jiangellales</taxon>
        <taxon>Jiangellaceae</taxon>
        <taxon>Jiangella</taxon>
    </lineage>
</organism>
<accession>A0A1H2K3I7</accession>
<dbReference type="PANTHER" id="PTHR32325">
    <property type="entry name" value="BETA-ELIMINATING LYASE-LIKE PROTEIN-RELATED"/>
    <property type="match status" value="1"/>
</dbReference>
<evidence type="ECO:0000256" key="3">
    <source>
        <dbReference type="ARBA" id="ARBA00022898"/>
    </source>
</evidence>
<dbReference type="InterPro" id="IPR015422">
    <property type="entry name" value="PyrdxlP-dep_Trfase_small"/>
</dbReference>
<evidence type="ECO:0000313" key="5">
    <source>
        <dbReference type="EMBL" id="SDU63122.1"/>
    </source>
</evidence>
<dbReference type="Gene3D" id="3.90.1150.10">
    <property type="entry name" value="Aspartate Aminotransferase, domain 1"/>
    <property type="match status" value="1"/>
</dbReference>
<comment type="cofactor">
    <cofactor evidence="1">
        <name>pyridoxal 5'-phosphate</name>
        <dbReference type="ChEBI" id="CHEBI:597326"/>
    </cofactor>
</comment>
<dbReference type="InterPro" id="IPR015421">
    <property type="entry name" value="PyrdxlP-dep_Trfase_major"/>
</dbReference>
<sequence>MPAFMEPFRIKAVEPIPFPVPLERRRALADAGYNLFRVPARAITIDLLTDSGTSAMSAAQWSALLSGDESYAGAASFERFEAVVRELTGYDHVIPVHQGRAAERILLGSLLQPGDVSVSNTHFDTTRASVEAAGASALDLPVDLPAAAPAPFGGDISLPQLQNLLQGPDGSSVRCVILTITNNAGGGQPVSLDNIAATRELCDRHGVTLLLDASRFAENAYLVTERDPGHAGRSPRDVAEMTFALADGCWASLKKDGIGNIGGMIGLRDAGLARRCREQLIAVEGFPTYGGLAGRDLDALARGLQEVTDPDYLRYRAQSARWFGAQLLDAGIPILEPTGCHAVYVDAAVLLPHVPPHRLPATALANELYLAGAVRVSELGTLVFGRRSPHGGPDIPAPRELVRFALPRRVYTKSHLEYVVEVAASVAAKAADVPGYRIVEQAATLRHFTAVLTPDASGDDEETSSEPLG</sequence>
<dbReference type="SUPFAM" id="SSF53383">
    <property type="entry name" value="PLP-dependent transferases"/>
    <property type="match status" value="1"/>
</dbReference>
<proteinExistence type="inferred from homology"/>
<comment type="similarity">
    <text evidence="2">Belongs to the beta-eliminating lyase family.</text>
</comment>
<reference evidence="6" key="1">
    <citation type="submission" date="2016-10" db="EMBL/GenBank/DDBJ databases">
        <authorList>
            <person name="Varghese N."/>
            <person name="Submissions S."/>
        </authorList>
    </citation>
    <scope>NUCLEOTIDE SEQUENCE [LARGE SCALE GENOMIC DNA]</scope>
    <source>
        <strain evidence="6">DSM 45079</strain>
    </source>
</reference>
<keyword evidence="3" id="KW-0663">Pyridoxal phosphate</keyword>
<dbReference type="EMBL" id="LT629791">
    <property type="protein sequence ID" value="SDU63122.1"/>
    <property type="molecule type" value="Genomic_DNA"/>
</dbReference>
<name>A0A1H2K3I7_9ACTN</name>
<dbReference type="STRING" id="419479.SAMN04488563_3371"/>
<dbReference type="Pfam" id="PF01212">
    <property type="entry name" value="Beta_elim_lyase"/>
    <property type="match status" value="1"/>
</dbReference>
<dbReference type="Gene3D" id="3.40.640.10">
    <property type="entry name" value="Type I PLP-dependent aspartate aminotransferase-like (Major domain)"/>
    <property type="match status" value="1"/>
</dbReference>
<dbReference type="AlphaFoldDB" id="A0A1H2K3I7"/>
<dbReference type="RefSeq" id="WP_197683688.1">
    <property type="nucleotide sequence ID" value="NZ_KQ061224.1"/>
</dbReference>
<dbReference type="GO" id="GO:0016829">
    <property type="term" value="F:lyase activity"/>
    <property type="evidence" value="ECO:0007669"/>
    <property type="project" value="InterPro"/>
</dbReference>
<evidence type="ECO:0000256" key="2">
    <source>
        <dbReference type="ARBA" id="ARBA00009721"/>
    </source>
</evidence>
<protein>
    <submittedName>
        <fullName evidence="5">Tryptophanase</fullName>
    </submittedName>
</protein>
<keyword evidence="6" id="KW-1185">Reference proteome</keyword>
<dbReference type="Proteomes" id="UP000182977">
    <property type="component" value="Chromosome I"/>
</dbReference>
<dbReference type="PANTHER" id="PTHR32325:SF4">
    <property type="entry name" value="TRYPTOPHANASE"/>
    <property type="match status" value="1"/>
</dbReference>
<gene>
    <name evidence="5" type="ORF">SAMN04488563_3371</name>
</gene>
<dbReference type="GO" id="GO:0006520">
    <property type="term" value="P:amino acid metabolic process"/>
    <property type="evidence" value="ECO:0007669"/>
    <property type="project" value="InterPro"/>
</dbReference>
<evidence type="ECO:0000256" key="1">
    <source>
        <dbReference type="ARBA" id="ARBA00001933"/>
    </source>
</evidence>
<feature type="domain" description="Aromatic amino acid beta-eliminating lyase/threonine aldolase" evidence="4">
    <location>
        <begin position="46"/>
        <end position="420"/>
    </location>
</feature>